<evidence type="ECO:0000256" key="11">
    <source>
        <dbReference type="ARBA" id="ARBA00032305"/>
    </source>
</evidence>
<comment type="subunit">
    <text evidence="4">Homotrimer.</text>
</comment>
<dbReference type="GO" id="GO:0032259">
    <property type="term" value="P:methylation"/>
    <property type="evidence" value="ECO:0007669"/>
    <property type="project" value="UniProtKB-KW"/>
</dbReference>
<dbReference type="InterPro" id="IPR036704">
    <property type="entry name" value="RraA/RraA-like_sf"/>
</dbReference>
<comment type="cofactor">
    <cofactor evidence="13">
        <name>Mg(2+)</name>
        <dbReference type="ChEBI" id="CHEBI:18420"/>
    </cofactor>
</comment>
<gene>
    <name evidence="14" type="ORF">AFM11_01035</name>
</gene>
<keyword evidence="15" id="KW-1185">Reference proteome</keyword>
<dbReference type="RefSeq" id="WP_067842554.1">
    <property type="nucleotide sequence ID" value="NZ_LGTW01000001.1"/>
</dbReference>
<comment type="catalytic activity">
    <reaction evidence="1">
        <text>4-hydroxy-4-methyl-2-oxoglutarate = 2 pyruvate</text>
        <dbReference type="Rhea" id="RHEA:22748"/>
        <dbReference type="ChEBI" id="CHEBI:15361"/>
        <dbReference type="ChEBI" id="CHEBI:58276"/>
        <dbReference type="EC" id="4.1.3.17"/>
    </reaction>
</comment>
<evidence type="ECO:0000256" key="12">
    <source>
        <dbReference type="ARBA" id="ARBA00047973"/>
    </source>
</evidence>
<evidence type="ECO:0000256" key="7">
    <source>
        <dbReference type="ARBA" id="ARBA00016549"/>
    </source>
</evidence>
<organism evidence="14 15">
    <name type="scientific">Mycolicibacterium wolinskyi</name>
    <dbReference type="NCBI Taxonomy" id="59750"/>
    <lineage>
        <taxon>Bacteria</taxon>
        <taxon>Bacillati</taxon>
        <taxon>Actinomycetota</taxon>
        <taxon>Actinomycetes</taxon>
        <taxon>Mycobacteriales</taxon>
        <taxon>Mycobacteriaceae</taxon>
        <taxon>Mycolicibacterium</taxon>
    </lineage>
</organism>
<dbReference type="AlphaFoldDB" id="A0A132PUB8"/>
<evidence type="ECO:0000313" key="14">
    <source>
        <dbReference type="EMBL" id="KWX25905.1"/>
    </source>
</evidence>
<dbReference type="EC" id="4.1.1.112" evidence="6"/>
<reference evidence="14 15" key="1">
    <citation type="submission" date="2015-07" db="EMBL/GenBank/DDBJ databases">
        <title>A draft genome sequence of Mycobacterium wolinskyi.</title>
        <authorList>
            <person name="de Man T.J."/>
            <person name="Perry K.A."/>
            <person name="Coulliette A.D."/>
            <person name="Jensen B."/>
            <person name="Toney N.C."/>
            <person name="Limbago B.M."/>
            <person name="Noble-Wang J."/>
        </authorList>
    </citation>
    <scope>NUCLEOTIDE SEQUENCE [LARGE SCALE GENOMIC DNA]</scope>
    <source>
        <strain evidence="14 15">CDC_01</strain>
    </source>
</reference>
<dbReference type="GO" id="GO:0046872">
    <property type="term" value="F:metal ion binding"/>
    <property type="evidence" value="ECO:0007669"/>
    <property type="project" value="UniProtKB-KW"/>
</dbReference>
<evidence type="ECO:0000256" key="9">
    <source>
        <dbReference type="ARBA" id="ARBA00029596"/>
    </source>
</evidence>
<dbReference type="GO" id="GO:0008948">
    <property type="term" value="F:oxaloacetate decarboxylase activity"/>
    <property type="evidence" value="ECO:0007669"/>
    <property type="project" value="UniProtKB-EC"/>
</dbReference>
<dbReference type="GO" id="GO:0008168">
    <property type="term" value="F:methyltransferase activity"/>
    <property type="evidence" value="ECO:0007669"/>
    <property type="project" value="UniProtKB-KW"/>
</dbReference>
<name>A0A132PUB8_9MYCO</name>
<evidence type="ECO:0000256" key="5">
    <source>
        <dbReference type="ARBA" id="ARBA00012213"/>
    </source>
</evidence>
<dbReference type="Proteomes" id="UP000070612">
    <property type="component" value="Unassembled WGS sequence"/>
</dbReference>
<dbReference type="PANTHER" id="PTHR33254">
    <property type="entry name" value="4-HYDROXY-4-METHYL-2-OXOGLUTARATE ALDOLASE 3-RELATED"/>
    <property type="match status" value="1"/>
</dbReference>
<keyword evidence="14" id="KW-0808">Transferase</keyword>
<dbReference type="STRING" id="59750.AWC31_34065"/>
<protein>
    <recommendedName>
        <fullName evidence="7">Putative 4-hydroxy-4-methyl-2-oxoglutarate aldolase</fullName>
        <ecNumber evidence="6">4.1.1.112</ecNumber>
        <ecNumber evidence="5">4.1.3.17</ecNumber>
    </recommendedName>
    <alternativeName>
        <fullName evidence="11">Oxaloacetate decarboxylase</fullName>
    </alternativeName>
    <alternativeName>
        <fullName evidence="9">Regulator of ribonuclease activity homolog</fullName>
    </alternativeName>
    <alternativeName>
        <fullName evidence="10">RraA-like protein</fullName>
    </alternativeName>
</protein>
<comment type="cofactor">
    <cofactor evidence="2">
        <name>a divalent metal cation</name>
        <dbReference type="ChEBI" id="CHEBI:60240"/>
    </cofactor>
</comment>
<dbReference type="CDD" id="cd16841">
    <property type="entry name" value="RraA_family"/>
    <property type="match status" value="1"/>
</dbReference>
<comment type="similarity">
    <text evidence="3">Belongs to the class II aldolase/RraA-like family.</text>
</comment>
<evidence type="ECO:0000256" key="10">
    <source>
        <dbReference type="ARBA" id="ARBA00030169"/>
    </source>
</evidence>
<feature type="binding site" evidence="13">
    <location>
        <begin position="95"/>
        <end position="98"/>
    </location>
    <ligand>
        <name>substrate</name>
    </ligand>
</feature>
<keyword evidence="13" id="KW-0479">Metal-binding</keyword>
<proteinExistence type="inferred from homology"/>
<comment type="caution">
    <text evidence="14">The sequence shown here is derived from an EMBL/GenBank/DDBJ whole genome shotgun (WGS) entry which is preliminary data.</text>
</comment>
<evidence type="ECO:0000313" key="15">
    <source>
        <dbReference type="Proteomes" id="UP000070612"/>
    </source>
</evidence>
<dbReference type="SUPFAM" id="SSF89562">
    <property type="entry name" value="RraA-like"/>
    <property type="match status" value="1"/>
</dbReference>
<evidence type="ECO:0000256" key="8">
    <source>
        <dbReference type="ARBA" id="ARBA00025046"/>
    </source>
</evidence>
<keyword evidence="14" id="KW-0489">Methyltransferase</keyword>
<evidence type="ECO:0000256" key="2">
    <source>
        <dbReference type="ARBA" id="ARBA00001968"/>
    </source>
</evidence>
<dbReference type="Gene3D" id="3.50.30.40">
    <property type="entry name" value="Ribonuclease E inhibitor RraA/RraA-like"/>
    <property type="match status" value="1"/>
</dbReference>
<feature type="binding site" evidence="13">
    <location>
        <position position="118"/>
    </location>
    <ligand>
        <name>Mg(2+)</name>
        <dbReference type="ChEBI" id="CHEBI:18420"/>
    </ligand>
</feature>
<comment type="function">
    <text evidence="8">Catalyzes the aldol cleavage of 4-hydroxy-4-methyl-2-oxoglutarate (HMG) into 2 molecules of pyruvate. Also contains a secondary oxaloacetate (OAA) decarboxylase activity due to the common pyruvate enolate transition state formed following C-C bond cleavage in the retro-aldol and decarboxylation reactions.</text>
</comment>
<dbReference type="InterPro" id="IPR005493">
    <property type="entry name" value="RraA/RraA-like"/>
</dbReference>
<dbReference type="Pfam" id="PF03737">
    <property type="entry name" value="RraA-like"/>
    <property type="match status" value="1"/>
</dbReference>
<evidence type="ECO:0000256" key="4">
    <source>
        <dbReference type="ARBA" id="ARBA00011233"/>
    </source>
</evidence>
<sequence length="224" mass="23040">MTPITFNSAPPRLDPSLVGKLERVSFPTLGHYLEEGFVDPSLVRQAGSGRVVGRAVTVRTTATDSTMLHHAAGYLEPGDVLVIDTGGDRRHAPVGLVIAATAAARGARGIVVDGVVTDVDEIAELGIPVYAYGRSMLTTKLHGIDAGGHHVAVSIGGVAVSSGDVVLADVNGVFIGAAAVLAQVIDVALQDDAEEPALIDRIRAGARLGEETGATKALLGLRQE</sequence>
<evidence type="ECO:0000256" key="13">
    <source>
        <dbReference type="PIRSR" id="PIRSR605493-1"/>
    </source>
</evidence>
<evidence type="ECO:0000256" key="3">
    <source>
        <dbReference type="ARBA" id="ARBA00008621"/>
    </source>
</evidence>
<keyword evidence="13" id="KW-0460">Magnesium</keyword>
<dbReference type="PATRIC" id="fig|59750.3.peg.212"/>
<evidence type="ECO:0000256" key="6">
    <source>
        <dbReference type="ARBA" id="ARBA00012947"/>
    </source>
</evidence>
<evidence type="ECO:0000256" key="1">
    <source>
        <dbReference type="ARBA" id="ARBA00001342"/>
    </source>
</evidence>
<dbReference type="EMBL" id="LGTW01000001">
    <property type="protein sequence ID" value="KWX25905.1"/>
    <property type="molecule type" value="Genomic_DNA"/>
</dbReference>
<dbReference type="PANTHER" id="PTHR33254:SF4">
    <property type="entry name" value="4-HYDROXY-4-METHYL-2-OXOGLUTARATE ALDOLASE 3-RELATED"/>
    <property type="match status" value="1"/>
</dbReference>
<dbReference type="EC" id="4.1.3.17" evidence="5"/>
<comment type="catalytic activity">
    <reaction evidence="12">
        <text>oxaloacetate + H(+) = pyruvate + CO2</text>
        <dbReference type="Rhea" id="RHEA:15641"/>
        <dbReference type="ChEBI" id="CHEBI:15361"/>
        <dbReference type="ChEBI" id="CHEBI:15378"/>
        <dbReference type="ChEBI" id="CHEBI:16452"/>
        <dbReference type="ChEBI" id="CHEBI:16526"/>
        <dbReference type="EC" id="4.1.1.112"/>
    </reaction>
</comment>
<accession>A0A132PUB8</accession>
<dbReference type="GO" id="GO:0047443">
    <property type="term" value="F:4-hydroxy-4-methyl-2-oxoglutarate aldolase activity"/>
    <property type="evidence" value="ECO:0007669"/>
    <property type="project" value="UniProtKB-EC"/>
</dbReference>